<dbReference type="GO" id="GO:0071949">
    <property type="term" value="F:FAD binding"/>
    <property type="evidence" value="ECO:0007669"/>
    <property type="project" value="InterPro"/>
</dbReference>
<accession>A0A318ZT03</accession>
<evidence type="ECO:0000259" key="6">
    <source>
        <dbReference type="Pfam" id="PF01494"/>
    </source>
</evidence>
<organism evidence="7 8">
    <name type="scientific">Aspergillus saccharolyticus JOP 1030-1</name>
    <dbReference type="NCBI Taxonomy" id="1450539"/>
    <lineage>
        <taxon>Eukaryota</taxon>
        <taxon>Fungi</taxon>
        <taxon>Dikarya</taxon>
        <taxon>Ascomycota</taxon>
        <taxon>Pezizomycotina</taxon>
        <taxon>Eurotiomycetes</taxon>
        <taxon>Eurotiomycetidae</taxon>
        <taxon>Eurotiales</taxon>
        <taxon>Aspergillaceae</taxon>
        <taxon>Aspergillus</taxon>
        <taxon>Aspergillus subgen. Circumdati</taxon>
    </lineage>
</organism>
<protein>
    <submittedName>
        <fullName evidence="7">FAD/NAD(P)-binding domain-containing protein</fullName>
    </submittedName>
</protein>
<dbReference type="PRINTS" id="PR00420">
    <property type="entry name" value="RNGMNOXGNASE"/>
</dbReference>
<dbReference type="Proteomes" id="UP000248349">
    <property type="component" value="Unassembled WGS sequence"/>
</dbReference>
<evidence type="ECO:0000256" key="4">
    <source>
        <dbReference type="ARBA" id="ARBA00023002"/>
    </source>
</evidence>
<dbReference type="Gene3D" id="3.50.50.60">
    <property type="entry name" value="FAD/NAD(P)-binding domain"/>
    <property type="match status" value="1"/>
</dbReference>
<comment type="similarity">
    <text evidence="1">Belongs to the paxM FAD-dependent monooxygenase family.</text>
</comment>
<dbReference type="PANTHER" id="PTHR47356:SF2">
    <property type="entry name" value="FAD-BINDING DOMAIN-CONTAINING PROTEIN-RELATED"/>
    <property type="match status" value="1"/>
</dbReference>
<keyword evidence="3" id="KW-0274">FAD</keyword>
<feature type="domain" description="FAD-binding" evidence="6">
    <location>
        <begin position="6"/>
        <end position="324"/>
    </location>
</feature>
<evidence type="ECO:0000256" key="3">
    <source>
        <dbReference type="ARBA" id="ARBA00022827"/>
    </source>
</evidence>
<name>A0A318ZT03_9EURO</name>
<dbReference type="GO" id="GO:0004497">
    <property type="term" value="F:monooxygenase activity"/>
    <property type="evidence" value="ECO:0007669"/>
    <property type="project" value="InterPro"/>
</dbReference>
<dbReference type="STRING" id="1450539.A0A318ZT03"/>
<feature type="chain" id="PRO_5016274290" evidence="5">
    <location>
        <begin position="22"/>
        <end position="413"/>
    </location>
</feature>
<evidence type="ECO:0000313" key="8">
    <source>
        <dbReference type="Proteomes" id="UP000248349"/>
    </source>
</evidence>
<evidence type="ECO:0000256" key="2">
    <source>
        <dbReference type="ARBA" id="ARBA00022630"/>
    </source>
</evidence>
<sequence length="413" mass="45648">MSHRKLHVIIVGASASGLTLAHCLSSAGVDFTVLEARTSQISHGAGLVIQPNGARILDQLGLYDEVQRQAERIASHSTCFDNGRLLLNVDTRFLTSRRNRTGYPLFIISRQALLSILFDHLPRRDCVRFGKKVIRVAPSPGDVTVHTADGSALAGDLVVGADGVHCAPRCGNIFGREIPLETSFAGVFGIAESVKGLKQGVAYRTFGTGWSMKVMVGMNAQVFWYVSMICPQLRGQAWRRQQGKTSVGPMLAPFLNKHVSRDIFFGEIYNRTSSFTYVPIEESFQNQWSAGRFACIGDAVHKMTPNIGQGANCAMETAASLGNYILLANDTYATCTEASLESMLGDWENDRKGRMRLFYWVSKSAVRIEAGRSWWLRILRSYLSYFHATMSIVLLGDITPQTARVQHLPLPLR</sequence>
<feature type="signal peptide" evidence="5">
    <location>
        <begin position="1"/>
        <end position="21"/>
    </location>
</feature>
<keyword evidence="4" id="KW-0560">Oxidoreductase</keyword>
<reference evidence="7 8" key="1">
    <citation type="submission" date="2016-12" db="EMBL/GenBank/DDBJ databases">
        <title>The genomes of Aspergillus section Nigri reveals drivers in fungal speciation.</title>
        <authorList>
            <consortium name="DOE Joint Genome Institute"/>
            <person name="Vesth T.C."/>
            <person name="Nybo J."/>
            <person name="Theobald S."/>
            <person name="Brandl J."/>
            <person name="Frisvad J.C."/>
            <person name="Nielsen K.F."/>
            <person name="Lyhne E.K."/>
            <person name="Kogle M.E."/>
            <person name="Kuo A."/>
            <person name="Riley R."/>
            <person name="Clum A."/>
            <person name="Nolan M."/>
            <person name="Lipzen A."/>
            <person name="Salamov A."/>
            <person name="Henrissat B."/>
            <person name="Wiebenga A."/>
            <person name="De Vries R.P."/>
            <person name="Grigoriev I.V."/>
            <person name="Mortensen U.H."/>
            <person name="Andersen M.R."/>
            <person name="Baker S.E."/>
        </authorList>
    </citation>
    <scope>NUCLEOTIDE SEQUENCE [LARGE SCALE GENOMIC DNA]</scope>
    <source>
        <strain evidence="7 8">JOP 1030-1</strain>
    </source>
</reference>
<dbReference type="AlphaFoldDB" id="A0A318ZT03"/>
<evidence type="ECO:0000256" key="5">
    <source>
        <dbReference type="SAM" id="SignalP"/>
    </source>
</evidence>
<dbReference type="PANTHER" id="PTHR47356">
    <property type="entry name" value="FAD-DEPENDENT MONOOXYGENASE ASQG-RELATED"/>
    <property type="match status" value="1"/>
</dbReference>
<keyword evidence="2" id="KW-0285">Flavoprotein</keyword>
<evidence type="ECO:0000313" key="7">
    <source>
        <dbReference type="EMBL" id="PYH49774.1"/>
    </source>
</evidence>
<dbReference type="OrthoDB" id="10029326at2759"/>
<dbReference type="InterPro" id="IPR002938">
    <property type="entry name" value="FAD-bd"/>
</dbReference>
<feature type="non-terminal residue" evidence="7">
    <location>
        <position position="413"/>
    </location>
</feature>
<keyword evidence="8" id="KW-1185">Reference proteome</keyword>
<evidence type="ECO:0000256" key="1">
    <source>
        <dbReference type="ARBA" id="ARBA00007992"/>
    </source>
</evidence>
<dbReference type="EMBL" id="KZ821218">
    <property type="protein sequence ID" value="PYH49774.1"/>
    <property type="molecule type" value="Genomic_DNA"/>
</dbReference>
<dbReference type="InterPro" id="IPR050562">
    <property type="entry name" value="FAD_mOase_fung"/>
</dbReference>
<dbReference type="Pfam" id="PF01494">
    <property type="entry name" value="FAD_binding_3"/>
    <property type="match status" value="1"/>
</dbReference>
<keyword evidence="5" id="KW-0732">Signal</keyword>
<dbReference type="RefSeq" id="XP_025435756.1">
    <property type="nucleotide sequence ID" value="XM_025572396.1"/>
</dbReference>
<dbReference type="SUPFAM" id="SSF51905">
    <property type="entry name" value="FAD/NAD(P)-binding domain"/>
    <property type="match status" value="1"/>
</dbReference>
<proteinExistence type="inferred from homology"/>
<dbReference type="GeneID" id="37073624"/>
<gene>
    <name evidence="7" type="ORF">BP01DRAFT_309772</name>
</gene>
<dbReference type="InterPro" id="IPR036188">
    <property type="entry name" value="FAD/NAD-bd_sf"/>
</dbReference>